<accession>A0AAW1GNY1</accession>
<dbReference type="SUPFAM" id="SSF50969">
    <property type="entry name" value="YVTN repeat-like/Quinoprotein amine dehydrogenase"/>
    <property type="match status" value="1"/>
</dbReference>
<keyword evidence="3" id="KW-1185">Reference proteome</keyword>
<evidence type="ECO:0000313" key="3">
    <source>
        <dbReference type="Proteomes" id="UP001443914"/>
    </source>
</evidence>
<evidence type="ECO:0000313" key="2">
    <source>
        <dbReference type="EMBL" id="KAK9665421.1"/>
    </source>
</evidence>
<dbReference type="Pfam" id="PF05096">
    <property type="entry name" value="Glu_cyclase_2"/>
    <property type="match status" value="1"/>
</dbReference>
<proteinExistence type="predicted"/>
<dbReference type="InterPro" id="IPR015943">
    <property type="entry name" value="WD40/YVTN_repeat-like_dom_sf"/>
</dbReference>
<sequence>MTVNVGLNKRRNKKSRTQRFNSVHNSVMTFVSSSSSSYKWRAKVGVFALVFCVVVLLGVSLNTWYASRNGLGDDELAPIYTVEIVNEFPHDQYAFTQGLLYWGNDTLYESTGLYGQSTVRKVDLQTGKVEIQRKMDESIFGEGLTLLDDKLYQVTWMENTGFIYERDNFDNVTTFTHHMKDGWGLTTDGKSLFGTDGSSTLYQMDPKTMKVIQKQKVRYEGQEVQSLNELEYINGEVWANIFVTDCIVRLSPRGKVVGWILLPNLSEQLVQEGSTYFDVLNGIAWDSDKKRIFVTGKLWPKLFEIKLRRVKDRSQFNIRQLCIPNALYSI</sequence>
<dbReference type="GO" id="GO:0016603">
    <property type="term" value="F:glutaminyl-peptide cyclotransferase activity"/>
    <property type="evidence" value="ECO:0007669"/>
    <property type="project" value="InterPro"/>
</dbReference>
<dbReference type="PANTHER" id="PTHR31270:SF1">
    <property type="entry name" value="GLUTAMINYL-PEPTIDE CYCLOTRANSFERASE"/>
    <property type="match status" value="1"/>
</dbReference>
<name>A0AAW1GNY1_SAPOF</name>
<dbReference type="AlphaFoldDB" id="A0AAW1GNY1"/>
<dbReference type="Gene3D" id="2.130.10.10">
    <property type="entry name" value="YVTN repeat-like/Quinoprotein amine dehydrogenase"/>
    <property type="match status" value="1"/>
</dbReference>
<evidence type="ECO:0000256" key="1">
    <source>
        <dbReference type="SAM" id="Phobius"/>
    </source>
</evidence>
<evidence type="ECO:0008006" key="4">
    <source>
        <dbReference type="Google" id="ProtNLM"/>
    </source>
</evidence>
<dbReference type="EMBL" id="JBDFQZ010000014">
    <property type="protein sequence ID" value="KAK9665421.1"/>
    <property type="molecule type" value="Genomic_DNA"/>
</dbReference>
<keyword evidence="1" id="KW-0812">Transmembrane</keyword>
<dbReference type="Proteomes" id="UP001443914">
    <property type="component" value="Unassembled WGS sequence"/>
</dbReference>
<comment type="caution">
    <text evidence="2">The sequence shown here is derived from an EMBL/GenBank/DDBJ whole genome shotgun (WGS) entry which is preliminary data.</text>
</comment>
<protein>
    <recommendedName>
        <fullName evidence="4">Glutaminyl-peptide cyclotransferase</fullName>
    </recommendedName>
</protein>
<keyword evidence="1" id="KW-1133">Transmembrane helix</keyword>
<dbReference type="InterPro" id="IPR011044">
    <property type="entry name" value="Quino_amine_DH_bsu"/>
</dbReference>
<dbReference type="PANTHER" id="PTHR31270">
    <property type="entry name" value="GLUTAMINYL-PEPTIDE CYCLOTRANSFERASE"/>
    <property type="match status" value="1"/>
</dbReference>
<feature type="transmembrane region" description="Helical" evidence="1">
    <location>
        <begin position="44"/>
        <end position="65"/>
    </location>
</feature>
<gene>
    <name evidence="2" type="ORF">RND81_14G111700</name>
</gene>
<reference evidence="2" key="1">
    <citation type="submission" date="2024-03" db="EMBL/GenBank/DDBJ databases">
        <title>WGS assembly of Saponaria officinalis var. Norfolk2.</title>
        <authorList>
            <person name="Jenkins J."/>
            <person name="Shu S."/>
            <person name="Grimwood J."/>
            <person name="Barry K."/>
            <person name="Goodstein D."/>
            <person name="Schmutz J."/>
            <person name="Leebens-Mack J."/>
            <person name="Osbourn A."/>
        </authorList>
    </citation>
    <scope>NUCLEOTIDE SEQUENCE [LARGE SCALE GENOMIC DNA]</scope>
    <source>
        <strain evidence="2">JIC</strain>
    </source>
</reference>
<dbReference type="InterPro" id="IPR007788">
    <property type="entry name" value="QCT"/>
</dbReference>
<organism evidence="2 3">
    <name type="scientific">Saponaria officinalis</name>
    <name type="common">Common soapwort</name>
    <name type="synonym">Lychnis saponaria</name>
    <dbReference type="NCBI Taxonomy" id="3572"/>
    <lineage>
        <taxon>Eukaryota</taxon>
        <taxon>Viridiplantae</taxon>
        <taxon>Streptophyta</taxon>
        <taxon>Embryophyta</taxon>
        <taxon>Tracheophyta</taxon>
        <taxon>Spermatophyta</taxon>
        <taxon>Magnoliopsida</taxon>
        <taxon>eudicotyledons</taxon>
        <taxon>Gunneridae</taxon>
        <taxon>Pentapetalae</taxon>
        <taxon>Caryophyllales</taxon>
        <taxon>Caryophyllaceae</taxon>
        <taxon>Caryophylleae</taxon>
        <taxon>Saponaria</taxon>
    </lineage>
</organism>
<keyword evidence="1" id="KW-0472">Membrane</keyword>